<sequence>MPFSLFGGGNNKASAEQDEAMPGYLKMMRRNSSSKENAQTDMGAFFHPEVKKDTMERRRSNSRIEVPEPVKAANKEYRSKSGELVKTVIAADAA</sequence>
<feature type="region of interest" description="Disordered" evidence="1">
    <location>
        <begin position="1"/>
        <end position="20"/>
    </location>
</feature>
<organism evidence="2 3">
    <name type="scientific">Pycnococcus provasolii</name>
    <dbReference type="NCBI Taxonomy" id="41880"/>
    <lineage>
        <taxon>Eukaryota</taxon>
        <taxon>Viridiplantae</taxon>
        <taxon>Chlorophyta</taxon>
        <taxon>Pseudoscourfieldiophyceae</taxon>
        <taxon>Pseudoscourfieldiales</taxon>
        <taxon>Pycnococcaceae</taxon>
        <taxon>Pycnococcus</taxon>
    </lineage>
</organism>
<dbReference type="AlphaFoldDB" id="A0A830HDN0"/>
<proteinExistence type="predicted"/>
<gene>
    <name evidence="2" type="ORF">PPROV_000336700</name>
</gene>
<protein>
    <submittedName>
        <fullName evidence="2">Uncharacterized protein</fullName>
    </submittedName>
</protein>
<evidence type="ECO:0000313" key="2">
    <source>
        <dbReference type="EMBL" id="GHP04613.1"/>
    </source>
</evidence>
<evidence type="ECO:0000313" key="3">
    <source>
        <dbReference type="Proteomes" id="UP000660262"/>
    </source>
</evidence>
<dbReference type="EMBL" id="BNJQ01000008">
    <property type="protein sequence ID" value="GHP04613.1"/>
    <property type="molecule type" value="Genomic_DNA"/>
</dbReference>
<accession>A0A830HDN0</accession>
<comment type="caution">
    <text evidence="2">The sequence shown here is derived from an EMBL/GenBank/DDBJ whole genome shotgun (WGS) entry which is preliminary data.</text>
</comment>
<keyword evidence="3" id="KW-1185">Reference proteome</keyword>
<reference evidence="2" key="1">
    <citation type="submission" date="2020-10" db="EMBL/GenBank/DDBJ databases">
        <title>Unveiling of a novel bifunctional photoreceptor, Dualchrome1, isolated from a cosmopolitan green alga.</title>
        <authorList>
            <person name="Suzuki S."/>
            <person name="Kawachi M."/>
        </authorList>
    </citation>
    <scope>NUCLEOTIDE SEQUENCE</scope>
    <source>
        <strain evidence="2">NIES 2893</strain>
    </source>
</reference>
<evidence type="ECO:0000256" key="1">
    <source>
        <dbReference type="SAM" id="MobiDB-lite"/>
    </source>
</evidence>
<name>A0A830HDN0_9CHLO</name>
<dbReference type="Proteomes" id="UP000660262">
    <property type="component" value="Unassembled WGS sequence"/>
</dbReference>
<feature type="compositionally biased region" description="Gly residues" evidence="1">
    <location>
        <begin position="1"/>
        <end position="10"/>
    </location>
</feature>